<feature type="transmembrane region" description="Helical" evidence="6">
    <location>
        <begin position="294"/>
        <end position="317"/>
    </location>
</feature>
<protein>
    <submittedName>
        <fullName evidence="8">Na/Pi cotransporter family protein</fullName>
    </submittedName>
</protein>
<evidence type="ECO:0000313" key="9">
    <source>
        <dbReference type="Proteomes" id="UP000824090"/>
    </source>
</evidence>
<dbReference type="Proteomes" id="UP000824090">
    <property type="component" value="Unassembled WGS sequence"/>
</dbReference>
<dbReference type="InterPro" id="IPR003841">
    <property type="entry name" value="Na/Pi_transpt"/>
</dbReference>
<gene>
    <name evidence="8" type="ORF">IAC50_08365</name>
</gene>
<dbReference type="GO" id="GO:0005436">
    <property type="term" value="F:sodium:phosphate symporter activity"/>
    <property type="evidence" value="ECO:0007669"/>
    <property type="project" value="InterPro"/>
</dbReference>
<dbReference type="Gene3D" id="1.20.58.220">
    <property type="entry name" value="Phosphate transport system protein phou homolog 2, domain 2"/>
    <property type="match status" value="1"/>
</dbReference>
<dbReference type="InterPro" id="IPR038078">
    <property type="entry name" value="PhoU-like_sf"/>
</dbReference>
<dbReference type="Pfam" id="PF02690">
    <property type="entry name" value="Na_Pi_cotrans"/>
    <property type="match status" value="2"/>
</dbReference>
<evidence type="ECO:0000256" key="4">
    <source>
        <dbReference type="ARBA" id="ARBA00022989"/>
    </source>
</evidence>
<evidence type="ECO:0000256" key="5">
    <source>
        <dbReference type="ARBA" id="ARBA00023136"/>
    </source>
</evidence>
<dbReference type="PANTHER" id="PTHR10010">
    <property type="entry name" value="SOLUTE CARRIER FAMILY 34 SODIUM PHOSPHATE , MEMBER 2-RELATED"/>
    <property type="match status" value="1"/>
</dbReference>
<feature type="transmembrane region" description="Helical" evidence="6">
    <location>
        <begin position="221"/>
        <end position="240"/>
    </location>
</feature>
<dbReference type="EMBL" id="DVMP01000153">
    <property type="protein sequence ID" value="HIU26489.1"/>
    <property type="molecule type" value="Genomic_DNA"/>
</dbReference>
<comment type="subcellular location">
    <subcellularLocation>
        <location evidence="1">Cell membrane</location>
        <topology evidence="1">Multi-pass membrane protein</topology>
    </subcellularLocation>
</comment>
<feature type="transmembrane region" description="Helical" evidence="6">
    <location>
        <begin position="132"/>
        <end position="153"/>
    </location>
</feature>
<feature type="transmembrane region" description="Helical" evidence="6">
    <location>
        <begin position="69"/>
        <end position="92"/>
    </location>
</feature>
<feature type="transmembrane region" description="Helical" evidence="6">
    <location>
        <begin position="6"/>
        <end position="23"/>
    </location>
</feature>
<feature type="domain" description="PhoU" evidence="7">
    <location>
        <begin position="468"/>
        <end position="549"/>
    </location>
</feature>
<keyword evidence="3 6" id="KW-0812">Transmembrane</keyword>
<evidence type="ECO:0000256" key="6">
    <source>
        <dbReference type="SAM" id="Phobius"/>
    </source>
</evidence>
<feature type="transmembrane region" description="Helical" evidence="6">
    <location>
        <begin position="44"/>
        <end position="63"/>
    </location>
</feature>
<reference evidence="8" key="2">
    <citation type="journal article" date="2021" name="PeerJ">
        <title>Extensive microbial diversity within the chicken gut microbiome revealed by metagenomics and culture.</title>
        <authorList>
            <person name="Gilroy R."/>
            <person name="Ravi A."/>
            <person name="Getino M."/>
            <person name="Pursley I."/>
            <person name="Horton D.L."/>
            <person name="Alikhan N.F."/>
            <person name="Baker D."/>
            <person name="Gharbi K."/>
            <person name="Hall N."/>
            <person name="Watson M."/>
            <person name="Adriaenssens E.M."/>
            <person name="Foster-Nyarko E."/>
            <person name="Jarju S."/>
            <person name="Secka A."/>
            <person name="Antonio M."/>
            <person name="Oren A."/>
            <person name="Chaudhuri R.R."/>
            <person name="La Ragione R."/>
            <person name="Hildebrand F."/>
            <person name="Pallen M.J."/>
        </authorList>
    </citation>
    <scope>NUCLEOTIDE SEQUENCE</scope>
    <source>
        <strain evidence="8">ChiHcec3-6078</strain>
    </source>
</reference>
<keyword evidence="2" id="KW-1003">Cell membrane</keyword>
<comment type="caution">
    <text evidence="8">The sequence shown here is derived from an EMBL/GenBank/DDBJ whole genome shotgun (WGS) entry which is preliminary data.</text>
</comment>
<evidence type="ECO:0000259" key="7">
    <source>
        <dbReference type="Pfam" id="PF01895"/>
    </source>
</evidence>
<accession>A0A9D1I203</accession>
<evidence type="ECO:0000256" key="1">
    <source>
        <dbReference type="ARBA" id="ARBA00004651"/>
    </source>
</evidence>
<dbReference type="PANTHER" id="PTHR10010:SF46">
    <property type="entry name" value="SODIUM-DEPENDENT PHOSPHATE TRANSPORT PROTEIN 2B"/>
    <property type="match status" value="1"/>
</dbReference>
<dbReference type="AlphaFoldDB" id="A0A9D1I203"/>
<dbReference type="InterPro" id="IPR026022">
    <property type="entry name" value="PhoU_dom"/>
</dbReference>
<keyword evidence="5 6" id="KW-0472">Membrane</keyword>
<feature type="transmembrane region" description="Helical" evidence="6">
    <location>
        <begin position="104"/>
        <end position="126"/>
    </location>
</feature>
<evidence type="ECO:0000256" key="3">
    <source>
        <dbReference type="ARBA" id="ARBA00022692"/>
    </source>
</evidence>
<proteinExistence type="predicted"/>
<dbReference type="Pfam" id="PF01895">
    <property type="entry name" value="PhoU"/>
    <property type="match status" value="2"/>
</dbReference>
<name>A0A9D1I203_9FIRM</name>
<evidence type="ECO:0000313" key="8">
    <source>
        <dbReference type="EMBL" id="HIU26489.1"/>
    </source>
</evidence>
<feature type="transmembrane region" description="Helical" evidence="6">
    <location>
        <begin position="178"/>
        <end position="201"/>
    </location>
</feature>
<dbReference type="InterPro" id="IPR004633">
    <property type="entry name" value="NaPi_cotrn-rel/YqeW-like"/>
</dbReference>
<dbReference type="NCBIfam" id="TIGR00704">
    <property type="entry name" value="NaPi_cotrn_rel"/>
    <property type="match status" value="1"/>
</dbReference>
<dbReference type="NCBIfam" id="NF037997">
    <property type="entry name" value="Na_Pi_symport"/>
    <property type="match status" value="1"/>
</dbReference>
<feature type="domain" description="PhoU" evidence="7">
    <location>
        <begin position="358"/>
        <end position="445"/>
    </location>
</feature>
<reference evidence="8" key="1">
    <citation type="submission" date="2020-10" db="EMBL/GenBank/DDBJ databases">
        <authorList>
            <person name="Gilroy R."/>
        </authorList>
    </citation>
    <scope>NUCLEOTIDE SEQUENCE</scope>
    <source>
        <strain evidence="8">ChiHcec3-6078</strain>
    </source>
</reference>
<dbReference type="GO" id="GO:0005886">
    <property type="term" value="C:plasma membrane"/>
    <property type="evidence" value="ECO:0007669"/>
    <property type="project" value="UniProtKB-SubCell"/>
</dbReference>
<feature type="transmembrane region" description="Helical" evidence="6">
    <location>
        <begin position="252"/>
        <end position="274"/>
    </location>
</feature>
<evidence type="ECO:0000256" key="2">
    <source>
        <dbReference type="ARBA" id="ARBA00022475"/>
    </source>
</evidence>
<sequence length="563" mass="61707">MSTEAVQMIMTLLGGLALFIYGMNLMSDGLQKSAGDKMRKILAVLTKNPIMGVVAGALCTAVLQSSSATTVMVIGFVSAGLMKLPQAISVVFGANIGTTITAQLIAFNIGDYAWIFVVAGFIMFFFMKRKELLTYIGQTAFGFGLLFVGINIMSDTMAPLADSPVFIDLMLKVQDIPVLGILLGTLMTVVVQSSSATIAVLQNLAATAGPDGVSSIIGLQGALPILFGDNIGTTITAVLASIGGSVAAKRTAAAHVVFNATGTFIFVWFIPVYARFIELISPKGPEVEVIARQIANAHLCFNLFNTLLWLPFIWFLVKIVTKIVPDRGRDKLPTDPVFLDSNVLERPFAAIHLATKELTRLGRMTMEMLVSAQKAFIGGDMKEVNKVIENEKTVNGLQRKIVNYLSDMFTVETITEEQATRVSGLLHVAADIEHVGDHCKNIAEFAEEKIRNAYEFSDEAYSELYSCFDLAKKMTSESIAALENGDKDIARNIKKLEHEMNAREKQLRKHHMVRLNQKRCSPEFTVVYTDVLHNIEKIGDYCDNIADSVLEEKEEKPPLSKEQ</sequence>
<keyword evidence="4 6" id="KW-1133">Transmembrane helix</keyword>
<dbReference type="SUPFAM" id="SSF109755">
    <property type="entry name" value="PhoU-like"/>
    <property type="match status" value="1"/>
</dbReference>
<organism evidence="8 9">
    <name type="scientific">Candidatus Allocopromorpha excrementigallinarum</name>
    <dbReference type="NCBI Taxonomy" id="2840742"/>
    <lineage>
        <taxon>Bacteria</taxon>
        <taxon>Bacillati</taxon>
        <taxon>Bacillota</taxon>
        <taxon>Clostridia</taxon>
        <taxon>Eubacteriales</taxon>
        <taxon>Eubacteriaceae</taxon>
        <taxon>Eubacteriaceae incertae sedis</taxon>
        <taxon>Candidatus Allocopromorpha</taxon>
    </lineage>
</organism>
<dbReference type="GO" id="GO:0044341">
    <property type="term" value="P:sodium-dependent phosphate transport"/>
    <property type="evidence" value="ECO:0007669"/>
    <property type="project" value="InterPro"/>
</dbReference>